<dbReference type="RefSeq" id="XP_022757223.1">
    <property type="nucleotide sequence ID" value="XM_022901488.1"/>
</dbReference>
<proteinExistence type="predicted"/>
<reference evidence="4" key="1">
    <citation type="submission" date="2025-08" db="UniProtKB">
        <authorList>
            <consortium name="RefSeq"/>
        </authorList>
    </citation>
    <scope>IDENTIFICATION</scope>
    <source>
        <tissue evidence="4">Fruit stalk</tissue>
    </source>
</reference>
<feature type="compositionally biased region" description="Low complexity" evidence="1">
    <location>
        <begin position="75"/>
        <end position="86"/>
    </location>
</feature>
<evidence type="ECO:0000256" key="1">
    <source>
        <dbReference type="SAM" id="MobiDB-lite"/>
    </source>
</evidence>
<dbReference type="Gene3D" id="3.30.1370.10">
    <property type="entry name" value="K Homology domain, type 1"/>
    <property type="match status" value="1"/>
</dbReference>
<dbReference type="GeneID" id="111304686"/>
<feature type="region of interest" description="Disordered" evidence="1">
    <location>
        <begin position="64"/>
        <end position="95"/>
    </location>
</feature>
<keyword evidence="2" id="KW-0472">Membrane</keyword>
<dbReference type="InterPro" id="IPR036612">
    <property type="entry name" value="KH_dom_type_1_sf"/>
</dbReference>
<keyword evidence="2" id="KW-0812">Transmembrane</keyword>
<name>A0A6P5ZWR3_DURZI</name>
<dbReference type="OrthoDB" id="1831724at2759"/>
<feature type="transmembrane region" description="Helical" evidence="2">
    <location>
        <begin position="36"/>
        <end position="55"/>
    </location>
</feature>
<dbReference type="GO" id="GO:0003723">
    <property type="term" value="F:RNA binding"/>
    <property type="evidence" value="ECO:0007669"/>
    <property type="project" value="InterPro"/>
</dbReference>
<dbReference type="Proteomes" id="UP000515121">
    <property type="component" value="Unplaced"/>
</dbReference>
<evidence type="ECO:0000313" key="4">
    <source>
        <dbReference type="RefSeq" id="XP_022757223.1"/>
    </source>
</evidence>
<dbReference type="AlphaFoldDB" id="A0A6P5ZWR3"/>
<dbReference type="KEGG" id="dzi:111304686"/>
<gene>
    <name evidence="4" type="primary">LOC111304686</name>
</gene>
<keyword evidence="3" id="KW-1185">Reference proteome</keyword>
<feature type="compositionally biased region" description="Basic and acidic residues" evidence="1">
    <location>
        <begin position="64"/>
        <end position="74"/>
    </location>
</feature>
<evidence type="ECO:0000256" key="2">
    <source>
        <dbReference type="SAM" id="Phobius"/>
    </source>
</evidence>
<evidence type="ECO:0000313" key="3">
    <source>
        <dbReference type="Proteomes" id="UP000515121"/>
    </source>
</evidence>
<keyword evidence="2" id="KW-1133">Transmembrane helix</keyword>
<organism evidence="3 4">
    <name type="scientific">Durio zibethinus</name>
    <name type="common">Durian</name>
    <dbReference type="NCBI Taxonomy" id="66656"/>
    <lineage>
        <taxon>Eukaryota</taxon>
        <taxon>Viridiplantae</taxon>
        <taxon>Streptophyta</taxon>
        <taxon>Embryophyta</taxon>
        <taxon>Tracheophyta</taxon>
        <taxon>Spermatophyta</taxon>
        <taxon>Magnoliopsida</taxon>
        <taxon>eudicotyledons</taxon>
        <taxon>Gunneridae</taxon>
        <taxon>Pentapetalae</taxon>
        <taxon>rosids</taxon>
        <taxon>malvids</taxon>
        <taxon>Malvales</taxon>
        <taxon>Malvaceae</taxon>
        <taxon>Helicteroideae</taxon>
        <taxon>Durio</taxon>
    </lineage>
</organism>
<sequence length="186" mass="21552">MFVVLSVSNFTTCLWLIYALYIKGIPKDSKTTTRPVFCLIFYGFFSSFPFCGFSSKKVLEETTSRRQRRSRWDPSSDSNNNPSGNDEMGGGTKERKSRWAMMMSRSWLIEIRWMLQSGLPLDDRLEGARSPSPEPSKNRDLHVLVEAETQESFDVAAAMVKKLLQPVDEVLNEHRRFDFCFSFYFL</sequence>
<accession>A0A6P5ZWR3</accession>
<protein>
    <submittedName>
        <fullName evidence="4">Splicing factor-like protein 1</fullName>
    </submittedName>
</protein>
<feature type="transmembrane region" description="Helical" evidence="2">
    <location>
        <begin position="6"/>
        <end position="24"/>
    </location>
</feature>